<dbReference type="Gene3D" id="1.20.1740.10">
    <property type="entry name" value="Amino acid/polyamine transporter I"/>
    <property type="match status" value="1"/>
</dbReference>
<dbReference type="KEGG" id="caul:KCG34_05440"/>
<evidence type="ECO:0000256" key="1">
    <source>
        <dbReference type="ARBA" id="ARBA00004651"/>
    </source>
</evidence>
<reference evidence="10" key="1">
    <citation type="submission" date="2021-04" db="EMBL/GenBank/DDBJ databases">
        <title>The complete genome sequence of Caulobacter sp. S6.</title>
        <authorList>
            <person name="Tang Y."/>
            <person name="Ouyang W."/>
            <person name="Liu Q."/>
            <person name="Huang B."/>
            <person name="Guo Z."/>
            <person name="Lei P."/>
        </authorList>
    </citation>
    <scope>NUCLEOTIDE SEQUENCE</scope>
    <source>
        <strain evidence="10">S6</strain>
    </source>
</reference>
<evidence type="ECO:0000256" key="3">
    <source>
        <dbReference type="ARBA" id="ARBA00021069"/>
    </source>
</evidence>
<sequence length="440" mass="45823">MSTDHSAPGATLGFWTCTALVVGNTIGVGVFLLPAALAPFGLNAMSGWGVTAIGCLVLAQVFASLARAMPGEDGPFGYIRRTQGETAAFVAIWGYWVSVWVTNATIPVSIVGYVQAAFPSIAGHAPPLMLALGLQWLFVLVNLFGLRAGGFVQIVTTVLKLLPLAGIVLLGLWLLIAHPVLYAAHTPVTPMALGPTTQAATLALYAMLGLECAAVPAGRVRDPGRTIPRATLAGTALTAAIYVAVSIIPMLLIPQAELAKSSAPFVDLLDRYLAAGSGRWLAMFVVVSGLGALNGWTLLAGEVSRTMAINGVLPIPLAQVNRRGAPALALVVTGVLASAMVLMNYSRSLVAGFSFLSLMVTAACLPLYLLCAVAIVVLWRRERRSAPVMFLVVGGLSAAYVLFAFAGAGAEPLLWTAVLAAAGLPLFLLMRRRRPAQAAS</sequence>
<dbReference type="EMBL" id="CP073078">
    <property type="protein sequence ID" value="QUD89324.1"/>
    <property type="molecule type" value="Genomic_DNA"/>
</dbReference>
<name>A0A975IW79_9CAUL</name>
<feature type="transmembrane region" description="Helical" evidence="9">
    <location>
        <begin position="202"/>
        <end position="220"/>
    </location>
</feature>
<evidence type="ECO:0000256" key="7">
    <source>
        <dbReference type="ARBA" id="ARBA00023136"/>
    </source>
</evidence>
<feature type="transmembrane region" description="Helical" evidence="9">
    <location>
        <begin position="45"/>
        <end position="66"/>
    </location>
</feature>
<keyword evidence="6 9" id="KW-1133">Transmembrane helix</keyword>
<dbReference type="InterPro" id="IPR050367">
    <property type="entry name" value="APC_superfamily"/>
</dbReference>
<dbReference type="Proteomes" id="UP000676409">
    <property type="component" value="Chromosome"/>
</dbReference>
<keyword evidence="5 9" id="KW-0812">Transmembrane</keyword>
<feature type="transmembrane region" description="Helical" evidence="9">
    <location>
        <begin position="386"/>
        <end position="406"/>
    </location>
</feature>
<evidence type="ECO:0000256" key="4">
    <source>
        <dbReference type="ARBA" id="ARBA00022475"/>
    </source>
</evidence>
<comment type="similarity">
    <text evidence="2">Belongs to the amino acid-polyamine-organocation (APC) superfamily. Basic amino acid/polyamine antiporter (APA) (TC 2.A.3.2) family.</text>
</comment>
<dbReference type="GO" id="GO:0005886">
    <property type="term" value="C:plasma membrane"/>
    <property type="evidence" value="ECO:0007669"/>
    <property type="project" value="UniProtKB-SubCell"/>
</dbReference>
<dbReference type="GO" id="GO:0022857">
    <property type="term" value="F:transmembrane transporter activity"/>
    <property type="evidence" value="ECO:0007669"/>
    <property type="project" value="InterPro"/>
</dbReference>
<dbReference type="PIRSF" id="PIRSF006060">
    <property type="entry name" value="AA_transporter"/>
    <property type="match status" value="1"/>
</dbReference>
<accession>A0A975IW79</accession>
<evidence type="ECO:0000256" key="9">
    <source>
        <dbReference type="SAM" id="Phobius"/>
    </source>
</evidence>
<proteinExistence type="inferred from homology"/>
<evidence type="ECO:0000256" key="8">
    <source>
        <dbReference type="ARBA" id="ARBA00045636"/>
    </source>
</evidence>
<comment type="function">
    <text evidence="8">Major component of the acid-resistance (AR) system allowing enteric pathogens to survive the acidic environment in the stomach. Exchanges extracellular arginine for its intracellular decarboxylation product agmatine (Agm) thereby expelling intracellular protons. Probably undergoes several conformational states in order to translocate the substrate across the membrane; keeps the substrate accessible to only 1 side of the membrane at a time by opening and closing 3 membrane-internal gates.</text>
</comment>
<organism evidence="10 11">
    <name type="scientific">Phenylobacterium montanum</name>
    <dbReference type="NCBI Taxonomy" id="2823693"/>
    <lineage>
        <taxon>Bacteria</taxon>
        <taxon>Pseudomonadati</taxon>
        <taxon>Pseudomonadota</taxon>
        <taxon>Alphaproteobacteria</taxon>
        <taxon>Caulobacterales</taxon>
        <taxon>Caulobacteraceae</taxon>
        <taxon>Phenylobacterium</taxon>
    </lineage>
</organism>
<protein>
    <recommendedName>
        <fullName evidence="3">Arginine/agmatine antiporter</fullName>
    </recommendedName>
</protein>
<comment type="subcellular location">
    <subcellularLocation>
        <location evidence="1">Cell membrane</location>
        <topology evidence="1">Multi-pass membrane protein</topology>
    </subcellularLocation>
</comment>
<gene>
    <name evidence="10" type="ORF">KCG34_05440</name>
</gene>
<evidence type="ECO:0000256" key="5">
    <source>
        <dbReference type="ARBA" id="ARBA00022692"/>
    </source>
</evidence>
<evidence type="ECO:0000313" key="10">
    <source>
        <dbReference type="EMBL" id="QUD89324.1"/>
    </source>
</evidence>
<feature type="transmembrane region" description="Helical" evidence="9">
    <location>
        <begin position="128"/>
        <end position="146"/>
    </location>
</feature>
<keyword evidence="11" id="KW-1185">Reference proteome</keyword>
<keyword evidence="7 9" id="KW-0472">Membrane</keyword>
<dbReference type="PANTHER" id="PTHR42770">
    <property type="entry name" value="AMINO ACID TRANSPORTER-RELATED"/>
    <property type="match status" value="1"/>
</dbReference>
<evidence type="ECO:0000256" key="6">
    <source>
        <dbReference type="ARBA" id="ARBA00022989"/>
    </source>
</evidence>
<feature type="transmembrane region" description="Helical" evidence="9">
    <location>
        <begin position="412"/>
        <end position="430"/>
    </location>
</feature>
<dbReference type="Pfam" id="PF13520">
    <property type="entry name" value="AA_permease_2"/>
    <property type="match status" value="1"/>
</dbReference>
<dbReference type="InterPro" id="IPR002293">
    <property type="entry name" value="AA/rel_permease1"/>
</dbReference>
<feature type="transmembrane region" description="Helical" evidence="9">
    <location>
        <begin position="280"/>
        <end position="303"/>
    </location>
</feature>
<feature type="transmembrane region" description="Helical" evidence="9">
    <location>
        <begin position="158"/>
        <end position="182"/>
    </location>
</feature>
<feature type="transmembrane region" description="Helical" evidence="9">
    <location>
        <begin position="87"/>
        <end position="116"/>
    </location>
</feature>
<feature type="transmembrane region" description="Helical" evidence="9">
    <location>
        <begin position="12"/>
        <end position="33"/>
    </location>
</feature>
<dbReference type="PANTHER" id="PTHR42770:SF18">
    <property type="entry name" value="ARGININE_AGMATINE ANTIPORTER"/>
    <property type="match status" value="1"/>
</dbReference>
<keyword evidence="4" id="KW-1003">Cell membrane</keyword>
<feature type="transmembrane region" description="Helical" evidence="9">
    <location>
        <begin position="355"/>
        <end position="379"/>
    </location>
</feature>
<evidence type="ECO:0000313" key="11">
    <source>
        <dbReference type="Proteomes" id="UP000676409"/>
    </source>
</evidence>
<dbReference type="RefSeq" id="WP_211939376.1">
    <property type="nucleotide sequence ID" value="NZ_CP073078.1"/>
</dbReference>
<feature type="transmembrane region" description="Helical" evidence="9">
    <location>
        <begin position="232"/>
        <end position="253"/>
    </location>
</feature>
<feature type="transmembrane region" description="Helical" evidence="9">
    <location>
        <begin position="324"/>
        <end position="343"/>
    </location>
</feature>
<dbReference type="AlphaFoldDB" id="A0A975IW79"/>
<evidence type="ECO:0000256" key="2">
    <source>
        <dbReference type="ARBA" id="ARBA00008220"/>
    </source>
</evidence>